<comment type="caution">
    <text evidence="5">The sequence shown here is derived from an EMBL/GenBank/DDBJ whole genome shotgun (WGS) entry which is preliminary data.</text>
</comment>
<evidence type="ECO:0000259" key="4">
    <source>
        <dbReference type="PROSITE" id="PS01124"/>
    </source>
</evidence>
<keyword evidence="3" id="KW-0804">Transcription</keyword>
<sequence>MKSELLSDYMPTITYYDYWERKERFLLFEDRYTDWTWFAIEEGAIYYEFDDHKGTASFGDLLVCPPGTDFHRVVVEPASFHFIHVKWSHEKESGIADPADLLPTGKITVRDTLRLSANYACLRSLPIVTRLPQSNRRNHYIRDLWYTYCSEEEPAEIHTIPFRNRKADSPMKEAEKKIRHSAFESFELRDVAEELGMSPAKLTKRFKASFGLTPSEYLTGLRLEKARSLLLETYLTLDQIAQCCGYENGFYLSRIFTKQYRMPPSEYRKSYRV</sequence>
<keyword evidence="2" id="KW-0238">DNA-binding</keyword>
<dbReference type="SMART" id="SM00342">
    <property type="entry name" value="HTH_ARAC"/>
    <property type="match status" value="1"/>
</dbReference>
<reference evidence="5 6" key="1">
    <citation type="submission" date="2019-05" db="EMBL/GenBank/DDBJ databases">
        <title>We sequenced the genome of Paenibacillus hemerocallicola KCTC 33185 for further insight into its adaptation and study the phylogeny of Paenibacillus.</title>
        <authorList>
            <person name="Narsing Rao M.P."/>
        </authorList>
    </citation>
    <scope>NUCLEOTIDE SEQUENCE [LARGE SCALE GENOMIC DNA]</scope>
    <source>
        <strain evidence="5 6">KCTC 33185</strain>
    </source>
</reference>
<dbReference type="PROSITE" id="PS00041">
    <property type="entry name" value="HTH_ARAC_FAMILY_1"/>
    <property type="match status" value="1"/>
</dbReference>
<dbReference type="GO" id="GO:0003700">
    <property type="term" value="F:DNA-binding transcription factor activity"/>
    <property type="evidence" value="ECO:0007669"/>
    <property type="project" value="InterPro"/>
</dbReference>
<gene>
    <name evidence="5" type="ORF">FE784_11495</name>
</gene>
<protein>
    <submittedName>
        <fullName evidence="5">Helix-turn-helix transcriptional regulator</fullName>
    </submittedName>
</protein>
<evidence type="ECO:0000256" key="1">
    <source>
        <dbReference type="ARBA" id="ARBA00023015"/>
    </source>
</evidence>
<dbReference type="Proteomes" id="UP000307943">
    <property type="component" value="Unassembled WGS sequence"/>
</dbReference>
<dbReference type="AlphaFoldDB" id="A0A5C4TBK4"/>
<evidence type="ECO:0000313" key="5">
    <source>
        <dbReference type="EMBL" id="TNJ66291.1"/>
    </source>
</evidence>
<dbReference type="Gene3D" id="1.10.10.60">
    <property type="entry name" value="Homeodomain-like"/>
    <property type="match status" value="2"/>
</dbReference>
<dbReference type="InterPro" id="IPR018062">
    <property type="entry name" value="HTH_AraC-typ_CS"/>
</dbReference>
<dbReference type="GO" id="GO:0043565">
    <property type="term" value="F:sequence-specific DNA binding"/>
    <property type="evidence" value="ECO:0007669"/>
    <property type="project" value="InterPro"/>
</dbReference>
<dbReference type="SUPFAM" id="SSF46689">
    <property type="entry name" value="Homeodomain-like"/>
    <property type="match status" value="2"/>
</dbReference>
<dbReference type="RefSeq" id="WP_139602343.1">
    <property type="nucleotide sequence ID" value="NZ_VDCQ01000012.1"/>
</dbReference>
<dbReference type="PANTHER" id="PTHR43280">
    <property type="entry name" value="ARAC-FAMILY TRANSCRIPTIONAL REGULATOR"/>
    <property type="match status" value="1"/>
</dbReference>
<organism evidence="5 6">
    <name type="scientific">Paenibacillus hemerocallicola</name>
    <dbReference type="NCBI Taxonomy" id="1172614"/>
    <lineage>
        <taxon>Bacteria</taxon>
        <taxon>Bacillati</taxon>
        <taxon>Bacillota</taxon>
        <taxon>Bacilli</taxon>
        <taxon>Bacillales</taxon>
        <taxon>Paenibacillaceae</taxon>
        <taxon>Paenibacillus</taxon>
    </lineage>
</organism>
<evidence type="ECO:0000256" key="2">
    <source>
        <dbReference type="ARBA" id="ARBA00023125"/>
    </source>
</evidence>
<feature type="domain" description="HTH araC/xylS-type" evidence="4">
    <location>
        <begin position="172"/>
        <end position="270"/>
    </location>
</feature>
<name>A0A5C4TBK4_9BACL</name>
<evidence type="ECO:0000256" key="3">
    <source>
        <dbReference type="ARBA" id="ARBA00023163"/>
    </source>
</evidence>
<keyword evidence="6" id="KW-1185">Reference proteome</keyword>
<evidence type="ECO:0000313" key="6">
    <source>
        <dbReference type="Proteomes" id="UP000307943"/>
    </source>
</evidence>
<dbReference type="PROSITE" id="PS01124">
    <property type="entry name" value="HTH_ARAC_FAMILY_2"/>
    <property type="match status" value="1"/>
</dbReference>
<proteinExistence type="predicted"/>
<dbReference type="Pfam" id="PF12833">
    <property type="entry name" value="HTH_18"/>
    <property type="match status" value="1"/>
</dbReference>
<dbReference type="InterPro" id="IPR009057">
    <property type="entry name" value="Homeodomain-like_sf"/>
</dbReference>
<accession>A0A5C4TBK4</accession>
<dbReference type="InterPro" id="IPR018060">
    <property type="entry name" value="HTH_AraC"/>
</dbReference>
<dbReference type="PANTHER" id="PTHR43280:SF2">
    <property type="entry name" value="HTH-TYPE TRANSCRIPTIONAL REGULATOR EXSA"/>
    <property type="match status" value="1"/>
</dbReference>
<keyword evidence="1" id="KW-0805">Transcription regulation</keyword>
<dbReference type="OrthoDB" id="2636626at2"/>
<dbReference type="EMBL" id="VDCQ01000012">
    <property type="protein sequence ID" value="TNJ66291.1"/>
    <property type="molecule type" value="Genomic_DNA"/>
</dbReference>